<dbReference type="EMBL" id="CP093033">
    <property type="protein sequence ID" value="UNF29387.1"/>
    <property type="molecule type" value="Genomic_DNA"/>
</dbReference>
<evidence type="ECO:0000313" key="8">
    <source>
        <dbReference type="EMBL" id="UNF29387.1"/>
    </source>
</evidence>
<dbReference type="PIRSF" id="PIRSF015855">
    <property type="entry name" value="TypeIII_Mtase_mKpnI"/>
    <property type="match status" value="1"/>
</dbReference>
<comment type="catalytic activity">
    <reaction evidence="6">
        <text>a 2'-deoxyadenosine in DNA + S-adenosyl-L-methionine = an N(6)-methyl-2'-deoxyadenosine in DNA + S-adenosyl-L-homocysteine + H(+)</text>
        <dbReference type="Rhea" id="RHEA:15197"/>
        <dbReference type="Rhea" id="RHEA-COMP:12418"/>
        <dbReference type="Rhea" id="RHEA-COMP:12419"/>
        <dbReference type="ChEBI" id="CHEBI:15378"/>
        <dbReference type="ChEBI" id="CHEBI:57856"/>
        <dbReference type="ChEBI" id="CHEBI:59789"/>
        <dbReference type="ChEBI" id="CHEBI:90615"/>
        <dbReference type="ChEBI" id="CHEBI:90616"/>
        <dbReference type="EC" id="2.1.1.72"/>
    </reaction>
</comment>
<sequence>MSIIAGEDKIEGMSQSPVNPDIEKLKAVFPQCFAEGKLDIDQLLNLCGEYIDNDFEKFKFEWKGKGASLKLAQKPSLATLRPKREESINFDNTHNLYIKGDNLEVLKLIQRAYFGQVKMIYIDPPYNTGNDFIYCDDFKDPLARYKEVTSQTTKSNPETMGRFHTAWLNMIYPRLRLAQTLLRDDGVIFISIDDHEVHNLRKVCDEVFGEENFVIQICHKSRASISNDKIISSSHNFILVYAKNIATLFSQRHKFGLPPITEGFNLKDDIGEYKLIPVDGPGGAAKGNPHYTFEGVTGYWRYSQETMQEKYNQGLIVKTANGLQQKYYKEKALQSRRVATSWWDEKFYTAEATKALKALLGGTYFDNPKPVDLLKKMLLLATDPQNNDIILDFFAGSSTTAHAVMDLNAQDGGNRKFIMVQLPELCDEKSEAYKAGYKTICDIGIERIRRAGAQIKQKHKAELIGEQPLDTGFRVLELDSSNFPIWDDSPIDPNALDVKEQLRMRFDHVLRGVNPEHSHQDIIFEIMLKYGWSLDLKIYPLPINGKKFYYIGESEGDVLVIIAIDPPFEPEDAEEMIKYLPVKIVALDAAFEGDEALINCDFIFKDNEVSFDKI</sequence>
<gene>
    <name evidence="8" type="ORF">MNL13_00970</name>
</gene>
<dbReference type="Gene3D" id="3.40.50.150">
    <property type="entry name" value="Vaccinia Virus protein VP39"/>
    <property type="match status" value="1"/>
</dbReference>
<comment type="similarity">
    <text evidence="1">Belongs to the N(4)/N(6)-methyltransferase family.</text>
</comment>
<evidence type="ECO:0000313" key="9">
    <source>
        <dbReference type="Proteomes" id="UP000829580"/>
    </source>
</evidence>
<dbReference type="Proteomes" id="UP000829580">
    <property type="component" value="Chromosome"/>
</dbReference>
<organism evidence="8 9">
    <name type="scientific">Bartonella krasnovii</name>
    <dbReference type="NCBI Taxonomy" id="2267275"/>
    <lineage>
        <taxon>Bacteria</taxon>
        <taxon>Pseudomonadati</taxon>
        <taxon>Pseudomonadota</taxon>
        <taxon>Alphaproteobacteria</taxon>
        <taxon>Hyphomicrobiales</taxon>
        <taxon>Bartonellaceae</taxon>
        <taxon>Bartonella</taxon>
    </lineage>
</organism>
<dbReference type="InterPro" id="IPR029063">
    <property type="entry name" value="SAM-dependent_MTases_sf"/>
</dbReference>
<dbReference type="EC" id="2.1.1.72" evidence="2"/>
<evidence type="ECO:0000256" key="1">
    <source>
        <dbReference type="ARBA" id="ARBA00006594"/>
    </source>
</evidence>
<dbReference type="InterPro" id="IPR002295">
    <property type="entry name" value="N4/N6-MTase_EcoPI_Mod-like"/>
</dbReference>
<protein>
    <recommendedName>
        <fullName evidence="2">site-specific DNA-methyltransferase (adenine-specific)</fullName>
        <ecNumber evidence="2">2.1.1.72</ecNumber>
    </recommendedName>
</protein>
<dbReference type="SUPFAM" id="SSF53335">
    <property type="entry name" value="S-adenosyl-L-methionine-dependent methyltransferases"/>
    <property type="match status" value="1"/>
</dbReference>
<evidence type="ECO:0000256" key="6">
    <source>
        <dbReference type="ARBA" id="ARBA00047942"/>
    </source>
</evidence>
<dbReference type="PROSITE" id="PS00092">
    <property type="entry name" value="N6_MTASE"/>
    <property type="match status" value="1"/>
</dbReference>
<evidence type="ECO:0000256" key="4">
    <source>
        <dbReference type="ARBA" id="ARBA00022679"/>
    </source>
</evidence>
<keyword evidence="5" id="KW-0949">S-adenosyl-L-methionine</keyword>
<dbReference type="RefSeq" id="WP_241436788.1">
    <property type="nucleotide sequence ID" value="NZ_CP093033.1"/>
</dbReference>
<dbReference type="PRINTS" id="PR00506">
    <property type="entry name" value="D21N6MTFRASE"/>
</dbReference>
<evidence type="ECO:0000259" key="7">
    <source>
        <dbReference type="Pfam" id="PF01555"/>
    </source>
</evidence>
<evidence type="ECO:0000256" key="2">
    <source>
        <dbReference type="ARBA" id="ARBA00011900"/>
    </source>
</evidence>
<accession>A0ABY3VVH5</accession>
<evidence type="ECO:0000256" key="3">
    <source>
        <dbReference type="ARBA" id="ARBA00022603"/>
    </source>
</evidence>
<keyword evidence="9" id="KW-1185">Reference proteome</keyword>
<dbReference type="InterPro" id="IPR002052">
    <property type="entry name" value="DNA_methylase_N6_adenine_CS"/>
</dbReference>
<evidence type="ECO:0000256" key="5">
    <source>
        <dbReference type="ARBA" id="ARBA00022691"/>
    </source>
</evidence>
<keyword evidence="4" id="KW-0808">Transferase</keyword>
<name>A0ABY3VVH5_9HYPH</name>
<dbReference type="InterPro" id="IPR002941">
    <property type="entry name" value="DNA_methylase_N4/N6"/>
</dbReference>
<feature type="domain" description="DNA methylase N-4/N-6" evidence="7">
    <location>
        <begin position="117"/>
        <end position="417"/>
    </location>
</feature>
<dbReference type="Pfam" id="PF01555">
    <property type="entry name" value="N6_N4_Mtase"/>
    <property type="match status" value="1"/>
</dbReference>
<proteinExistence type="inferred from homology"/>
<reference evidence="8 9" key="1">
    <citation type="submission" date="2022-02" db="EMBL/GenBank/DDBJ databases">
        <title>Genomic structural plasticity of rodent-associated Bartonella in nature.</title>
        <authorList>
            <person name="Sousa K.C.M."/>
            <person name="Gutierrez R."/>
            <person name="Yahalomi D."/>
            <person name="Shalit T."/>
            <person name="Markus B."/>
            <person name="Nachum-Biala Y."/>
            <person name="Hawlena H."/>
            <person name="Marcos-Hadad E."/>
            <person name="Hazkani-Covo E."/>
            <person name="Neves H.R."/>
            <person name="Covo S."/>
            <person name="Harrus S."/>
        </authorList>
    </citation>
    <scope>NUCLEOTIDE SEQUENCE [LARGE SCALE GENOMIC DNA]</scope>
    <source>
        <strain evidence="8 9">B35_1_2</strain>
    </source>
</reference>
<keyword evidence="3" id="KW-0489">Methyltransferase</keyword>